<proteinExistence type="predicted"/>
<evidence type="ECO:0000313" key="2">
    <source>
        <dbReference type="EMBL" id="NWH55864.1"/>
    </source>
</evidence>
<dbReference type="InterPro" id="IPR036719">
    <property type="entry name" value="Neuro-gated_channel_TM_sf"/>
</dbReference>
<keyword evidence="1" id="KW-0812">Transmembrane</keyword>
<comment type="caution">
    <text evidence="2">The sequence shown here is derived from an EMBL/GenBank/DDBJ whole genome shotgun (WGS) entry which is preliminary data.</text>
</comment>
<feature type="non-terminal residue" evidence="2">
    <location>
        <position position="1"/>
    </location>
</feature>
<dbReference type="EMBL" id="VWPV01000302">
    <property type="protein sequence ID" value="NWH55864.1"/>
    <property type="molecule type" value="Genomic_DNA"/>
</dbReference>
<gene>
    <name evidence="2" type="primary">Chrnb1</name>
    <name evidence="2" type="ORF">GEOCAL_R14578</name>
</gene>
<reference evidence="2 3" key="1">
    <citation type="submission" date="2019-09" db="EMBL/GenBank/DDBJ databases">
        <title>Bird 10,000 Genomes (B10K) Project - Family phase.</title>
        <authorList>
            <person name="Zhang G."/>
        </authorList>
    </citation>
    <scope>NUCLEOTIDE SEQUENCE [LARGE SCALE GENOMIC DNA]</scope>
    <source>
        <strain evidence="2">B10K-CU-031-07</strain>
        <tissue evidence="2">Muscle</tissue>
    </source>
</reference>
<sequence length="76" mass="8089">VPPRVPPRAPSCPLVPPRASRGASVFAWLQVREQWRVAALVLDRLCLGGFLALTAACALGTALDAALHRPPPQPFP</sequence>
<evidence type="ECO:0000313" key="3">
    <source>
        <dbReference type="Proteomes" id="UP000531151"/>
    </source>
</evidence>
<keyword evidence="1" id="KW-0472">Membrane</keyword>
<dbReference type="SUPFAM" id="SSF90112">
    <property type="entry name" value="Neurotransmitter-gated ion-channel transmembrane pore"/>
    <property type="match status" value="1"/>
</dbReference>
<accession>A0A7K4IS22</accession>
<organism evidence="2 3">
    <name type="scientific">Geococcyx californianus</name>
    <name type="common">Greater roadrunner</name>
    <name type="synonym">Saurothera californiana</name>
    <dbReference type="NCBI Taxonomy" id="8947"/>
    <lineage>
        <taxon>Eukaryota</taxon>
        <taxon>Metazoa</taxon>
        <taxon>Chordata</taxon>
        <taxon>Craniata</taxon>
        <taxon>Vertebrata</taxon>
        <taxon>Euteleostomi</taxon>
        <taxon>Archelosauria</taxon>
        <taxon>Archosauria</taxon>
        <taxon>Dinosauria</taxon>
        <taxon>Saurischia</taxon>
        <taxon>Theropoda</taxon>
        <taxon>Coelurosauria</taxon>
        <taxon>Aves</taxon>
        <taxon>Neognathae</taxon>
        <taxon>Neoaves</taxon>
        <taxon>Otidimorphae</taxon>
        <taxon>Cuculiformes</taxon>
        <taxon>Neomorphidae</taxon>
        <taxon>Geococcyx</taxon>
    </lineage>
</organism>
<keyword evidence="1" id="KW-1133">Transmembrane helix</keyword>
<dbReference type="Gene3D" id="1.20.58.390">
    <property type="entry name" value="Neurotransmitter-gated ion-channel transmembrane domain"/>
    <property type="match status" value="1"/>
</dbReference>
<keyword evidence="3" id="KW-1185">Reference proteome</keyword>
<dbReference type="GO" id="GO:0016020">
    <property type="term" value="C:membrane"/>
    <property type="evidence" value="ECO:0007669"/>
    <property type="project" value="InterPro"/>
</dbReference>
<dbReference type="AlphaFoldDB" id="A0A7K4IS22"/>
<evidence type="ECO:0000256" key="1">
    <source>
        <dbReference type="SAM" id="Phobius"/>
    </source>
</evidence>
<dbReference type="Proteomes" id="UP000531151">
    <property type="component" value="Unassembled WGS sequence"/>
</dbReference>
<feature type="non-terminal residue" evidence="2">
    <location>
        <position position="76"/>
    </location>
</feature>
<name>A0A7K4IS22_GEOCA</name>
<protein>
    <submittedName>
        <fullName evidence="2">ACHB protein</fullName>
    </submittedName>
</protein>
<feature type="transmembrane region" description="Helical" evidence="1">
    <location>
        <begin position="45"/>
        <end position="67"/>
    </location>
</feature>
<dbReference type="GO" id="GO:0006811">
    <property type="term" value="P:monoatomic ion transport"/>
    <property type="evidence" value="ECO:0007669"/>
    <property type="project" value="InterPro"/>
</dbReference>
<dbReference type="InterPro" id="IPR038050">
    <property type="entry name" value="Neuro_actylchol_rec"/>
</dbReference>